<dbReference type="Gene3D" id="3.90.1200.10">
    <property type="match status" value="1"/>
</dbReference>
<sequence length="300" mass="33501">MSLVPDSLVRVMQDLHGDAGRQWVESLPAILWELSSRWGVEVGAPFPELSYNFVCEAVLPDGQPAVIKLGHPRDEAFWHEAEALRAFDGRGVVRLLAEARDLTAMLIERALPGASLLSLGDDEAMTEVAARLLRDLHVPPPDAHRFPTLADWGQGMRRLRERYGGSSGPFPPRLLEAAEACWRELLASQVRPMLLHGDCHHYNILSTEGGWVIIDPKGVVGDPAYEVAPFMLNPADVARSPRRVFERRLDIICDLTDLDRQRIVRWTVAHSILSAWWGVEDHGEPWTDALAVGEIFCSML</sequence>
<dbReference type="InterPro" id="IPR011009">
    <property type="entry name" value="Kinase-like_dom_sf"/>
</dbReference>
<organism evidence="1 2">
    <name type="scientific">Thermobaculum terrenum (strain ATCC BAA-798 / CCMEE 7001 / YNP1)</name>
    <dbReference type="NCBI Taxonomy" id="525904"/>
    <lineage>
        <taxon>Bacteria</taxon>
        <taxon>Bacillati</taxon>
        <taxon>Chloroflexota</taxon>
        <taxon>Chloroflexia</taxon>
        <taxon>Candidatus Thermobaculales</taxon>
        <taxon>Candidatus Thermobaculaceae</taxon>
        <taxon>Thermobaculum</taxon>
    </lineage>
</organism>
<dbReference type="HOGENOM" id="CLU_061172_2_1_0"/>
<dbReference type="Proteomes" id="UP000000323">
    <property type="component" value="Chromosome 2"/>
</dbReference>
<name>D1CH67_THET1</name>
<gene>
    <name evidence="1" type="ordered locus">Tter_2188</name>
</gene>
<dbReference type="InterPro" id="IPR006748">
    <property type="entry name" value="NH2Glyco/OHUrea_AB-resist_kin"/>
</dbReference>
<dbReference type="eggNOG" id="COG3570">
    <property type="taxonomic scope" value="Bacteria"/>
</dbReference>
<accession>D1CH67</accession>
<dbReference type="STRING" id="525904.Tter_2188"/>
<dbReference type="AlphaFoldDB" id="D1CH67"/>
<dbReference type="GO" id="GO:0016773">
    <property type="term" value="F:phosphotransferase activity, alcohol group as acceptor"/>
    <property type="evidence" value="ECO:0007669"/>
    <property type="project" value="InterPro"/>
</dbReference>
<keyword evidence="1" id="KW-0418">Kinase</keyword>
<evidence type="ECO:0000313" key="2">
    <source>
        <dbReference type="Proteomes" id="UP000000323"/>
    </source>
</evidence>
<keyword evidence="1" id="KW-0808">Transferase</keyword>
<keyword evidence="2" id="KW-1185">Reference proteome</keyword>
<dbReference type="EMBL" id="CP001826">
    <property type="protein sequence ID" value="ACZ43088.1"/>
    <property type="molecule type" value="Genomic_DNA"/>
</dbReference>
<dbReference type="RefSeq" id="WP_012876119.1">
    <property type="nucleotide sequence ID" value="NC_013526.1"/>
</dbReference>
<protein>
    <submittedName>
        <fullName evidence="1">Aminoglycoside/hydroxyurea antibiotic resistance kinase</fullName>
    </submittedName>
</protein>
<dbReference type="Pfam" id="PF04655">
    <property type="entry name" value="APH_6_hur"/>
    <property type="match status" value="1"/>
</dbReference>
<dbReference type="GO" id="GO:0019748">
    <property type="term" value="P:secondary metabolic process"/>
    <property type="evidence" value="ECO:0007669"/>
    <property type="project" value="InterPro"/>
</dbReference>
<proteinExistence type="predicted"/>
<dbReference type="OrthoDB" id="179394at2"/>
<dbReference type="SUPFAM" id="SSF56112">
    <property type="entry name" value="Protein kinase-like (PK-like)"/>
    <property type="match status" value="1"/>
</dbReference>
<reference evidence="2" key="1">
    <citation type="journal article" date="2010" name="Stand. Genomic Sci.">
        <title>Complete genome sequence of 'Thermobaculum terrenum' type strain (YNP1).</title>
        <authorList>
            <person name="Kiss H."/>
            <person name="Cleland D."/>
            <person name="Lapidus A."/>
            <person name="Lucas S."/>
            <person name="Glavina Del Rio T."/>
            <person name="Nolan M."/>
            <person name="Tice H."/>
            <person name="Han C."/>
            <person name="Goodwin L."/>
            <person name="Pitluck S."/>
            <person name="Liolios K."/>
            <person name="Ivanova N."/>
            <person name="Mavromatis K."/>
            <person name="Ovchinnikova G."/>
            <person name="Pati A."/>
            <person name="Chen A."/>
            <person name="Palaniappan K."/>
            <person name="Land M."/>
            <person name="Hauser L."/>
            <person name="Chang Y."/>
            <person name="Jeffries C."/>
            <person name="Lu M."/>
            <person name="Brettin T."/>
            <person name="Detter J."/>
            <person name="Goker M."/>
            <person name="Tindall B."/>
            <person name="Beck B."/>
            <person name="McDermott T."/>
            <person name="Woyke T."/>
            <person name="Bristow J."/>
            <person name="Eisen J."/>
            <person name="Markowitz V."/>
            <person name="Hugenholtz P."/>
            <person name="Kyrpides N."/>
            <person name="Klenk H."/>
            <person name="Cheng J."/>
        </authorList>
    </citation>
    <scope>NUCLEOTIDE SEQUENCE [LARGE SCALE GENOMIC DNA]</scope>
    <source>
        <strain evidence="2">ATCC BAA-798 / YNP1</strain>
    </source>
</reference>
<dbReference type="KEGG" id="ttr:Tter_2188"/>
<dbReference type="GO" id="GO:0016301">
    <property type="term" value="F:kinase activity"/>
    <property type="evidence" value="ECO:0007669"/>
    <property type="project" value="UniProtKB-KW"/>
</dbReference>
<evidence type="ECO:0000313" key="1">
    <source>
        <dbReference type="EMBL" id="ACZ43088.1"/>
    </source>
</evidence>